<dbReference type="AlphaFoldDB" id="A0A1H3B310"/>
<name>A0A1H3B310_THIRO</name>
<organism evidence="1 2">
    <name type="scientific">Thiocapsa roseopersicina</name>
    <dbReference type="NCBI Taxonomy" id="1058"/>
    <lineage>
        <taxon>Bacteria</taxon>
        <taxon>Pseudomonadati</taxon>
        <taxon>Pseudomonadota</taxon>
        <taxon>Gammaproteobacteria</taxon>
        <taxon>Chromatiales</taxon>
        <taxon>Chromatiaceae</taxon>
        <taxon>Thiocapsa</taxon>
    </lineage>
</organism>
<proteinExistence type="predicted"/>
<accession>A0A1H3B310</accession>
<evidence type="ECO:0000313" key="2">
    <source>
        <dbReference type="Proteomes" id="UP000198816"/>
    </source>
</evidence>
<dbReference type="PANTHER" id="PTHR39550:SF1">
    <property type="entry name" value="SLL0658 PROTEIN"/>
    <property type="match status" value="1"/>
</dbReference>
<evidence type="ECO:0000313" key="1">
    <source>
        <dbReference type="EMBL" id="SDX36175.1"/>
    </source>
</evidence>
<dbReference type="Proteomes" id="UP000198816">
    <property type="component" value="Unassembled WGS sequence"/>
</dbReference>
<sequence>MRLVTNASPLIFLAKIELLPMLRSCFLQVLAPPAVVAETRLDLPGFIECREISEIGHAFVRGAIGTLHRGEVEAIVLAREQGIDLVAIDDKAARSRASQMGLRPIGTLGLIVLAHRLGHLDASTAMTKVDELVDIHGLYLSSHVRRQIRSQLGGSFTGTVKR</sequence>
<dbReference type="InterPro" id="IPR021799">
    <property type="entry name" value="PIN-like_prokaryotic"/>
</dbReference>
<reference evidence="2" key="1">
    <citation type="submission" date="2016-10" db="EMBL/GenBank/DDBJ databases">
        <authorList>
            <person name="Varghese N."/>
            <person name="Submissions S."/>
        </authorList>
    </citation>
    <scope>NUCLEOTIDE SEQUENCE [LARGE SCALE GENOMIC DNA]</scope>
    <source>
        <strain evidence="2">DSM 217</strain>
    </source>
</reference>
<keyword evidence="2" id="KW-1185">Reference proteome</keyword>
<dbReference type="STRING" id="1058.SAMN05421783_12265"/>
<dbReference type="PANTHER" id="PTHR39550">
    <property type="entry name" value="SLL0658 PROTEIN"/>
    <property type="match status" value="1"/>
</dbReference>
<dbReference type="EMBL" id="FNNZ01000022">
    <property type="protein sequence ID" value="SDX36175.1"/>
    <property type="molecule type" value="Genomic_DNA"/>
</dbReference>
<dbReference type="Pfam" id="PF11848">
    <property type="entry name" value="DUF3368"/>
    <property type="match status" value="1"/>
</dbReference>
<protein>
    <submittedName>
        <fullName evidence="1">Predicted nucleic acid-binding protein, contains PIN domain</fullName>
    </submittedName>
</protein>
<gene>
    <name evidence="1" type="ORF">SAMN05421783_12265</name>
</gene>